<reference evidence="2" key="1">
    <citation type="journal article" date="2014" name="Genome Announc.">
        <title>Draft Genome Sequences of Two Lactobacillus Strains, L. farraginis JCM 14108T and L. composti JCM 14202T, Isolated from Compost of Distilled Shochu Residue.</title>
        <authorList>
            <person name="Yuki M."/>
            <person name="Oshima K."/>
            <person name="Suda W."/>
            <person name="Kitahara M."/>
            <person name="Kitamura K."/>
            <person name="Iida T."/>
            <person name="Hattori M."/>
            <person name="Ohkuma M."/>
        </authorList>
    </citation>
    <scope>NUCLEOTIDE SEQUENCE [LARGE SCALE GENOMIC DNA]</scope>
    <source>
        <strain evidence="2">JCM 14108</strain>
    </source>
</reference>
<keyword evidence="1" id="KW-1133">Transmembrane helix</keyword>
<evidence type="ECO:0000256" key="1">
    <source>
        <dbReference type="SAM" id="Phobius"/>
    </source>
</evidence>
<gene>
    <name evidence="2" type="ORF">JCM14108_1167</name>
</gene>
<proteinExistence type="predicted"/>
<name>X0PGU8_9LACO</name>
<dbReference type="EMBL" id="BAKI01000008">
    <property type="protein sequence ID" value="GAF36212.1"/>
    <property type="molecule type" value="Genomic_DNA"/>
</dbReference>
<evidence type="ECO:0000313" key="3">
    <source>
        <dbReference type="Proteomes" id="UP000019488"/>
    </source>
</evidence>
<keyword evidence="1" id="KW-0812">Transmembrane</keyword>
<organism evidence="2 3">
    <name type="scientific">Lentilactobacillus farraginis DSM 18382 = JCM 14108</name>
    <dbReference type="NCBI Taxonomy" id="1423743"/>
    <lineage>
        <taxon>Bacteria</taxon>
        <taxon>Bacillati</taxon>
        <taxon>Bacillota</taxon>
        <taxon>Bacilli</taxon>
        <taxon>Lactobacillales</taxon>
        <taxon>Lactobacillaceae</taxon>
        <taxon>Lentilactobacillus</taxon>
    </lineage>
</organism>
<comment type="caution">
    <text evidence="2">The sequence shown here is derived from an EMBL/GenBank/DDBJ whole genome shotgun (WGS) entry which is preliminary data.</text>
</comment>
<keyword evidence="1" id="KW-0472">Membrane</keyword>
<accession>X0PGU8</accession>
<feature type="transmembrane region" description="Helical" evidence="1">
    <location>
        <begin position="31"/>
        <end position="49"/>
    </location>
</feature>
<dbReference type="Proteomes" id="UP000019488">
    <property type="component" value="Unassembled WGS sequence"/>
</dbReference>
<sequence length="58" mass="6744">MLTIGVAIYDCITQNYTALLPMYTHNSPQGLFSWLIFLTLVPFGISRMYRHPDKKTKH</sequence>
<dbReference type="AlphaFoldDB" id="X0PGU8"/>
<protein>
    <submittedName>
        <fullName evidence="2">Uncharacterized protein</fullName>
    </submittedName>
</protein>
<evidence type="ECO:0000313" key="2">
    <source>
        <dbReference type="EMBL" id="GAF36212.1"/>
    </source>
</evidence>